<evidence type="ECO:0000256" key="4">
    <source>
        <dbReference type="ARBA" id="ARBA00022801"/>
    </source>
</evidence>
<accession>A0ABQ6ICU8</accession>
<evidence type="ECO:0000256" key="3">
    <source>
        <dbReference type="ARBA" id="ARBA00022723"/>
    </source>
</evidence>
<evidence type="ECO:0000313" key="7">
    <source>
        <dbReference type="EMBL" id="GMA35256.1"/>
    </source>
</evidence>
<dbReference type="Gene3D" id="3.40.630.10">
    <property type="entry name" value="Zn peptidases"/>
    <property type="match status" value="1"/>
</dbReference>
<reference evidence="8" key="1">
    <citation type="journal article" date="2019" name="Int. J. Syst. Evol. Microbiol.">
        <title>The Global Catalogue of Microorganisms (GCM) 10K type strain sequencing project: providing services to taxonomists for standard genome sequencing and annotation.</title>
        <authorList>
            <consortium name="The Broad Institute Genomics Platform"/>
            <consortium name="The Broad Institute Genome Sequencing Center for Infectious Disease"/>
            <person name="Wu L."/>
            <person name="Ma J."/>
        </authorList>
    </citation>
    <scope>NUCLEOTIDE SEQUENCE [LARGE SCALE GENOMIC DNA]</scope>
    <source>
        <strain evidence="8">NBRC 112299</strain>
    </source>
</reference>
<dbReference type="Proteomes" id="UP001157125">
    <property type="component" value="Unassembled WGS sequence"/>
</dbReference>
<keyword evidence="2" id="KW-0645">Protease</keyword>
<proteinExistence type="inferred from homology"/>
<dbReference type="RefSeq" id="WP_284327862.1">
    <property type="nucleotide sequence ID" value="NZ_BSUN01000001.1"/>
</dbReference>
<dbReference type="EMBL" id="BSUN01000001">
    <property type="protein sequence ID" value="GMA35256.1"/>
    <property type="molecule type" value="Genomic_DNA"/>
</dbReference>
<dbReference type="Pfam" id="PF07687">
    <property type="entry name" value="M20_dimer"/>
    <property type="match status" value="1"/>
</dbReference>
<dbReference type="PANTHER" id="PTHR45962:SF1">
    <property type="entry name" value="N-FATTY-ACYL-AMINO ACID SYNTHASE_HYDROLASE PM20D1"/>
    <property type="match status" value="1"/>
</dbReference>
<comment type="caution">
    <text evidence="7">The sequence shown here is derived from an EMBL/GenBank/DDBJ whole genome shotgun (WGS) entry which is preliminary data.</text>
</comment>
<dbReference type="Gene3D" id="1.10.150.900">
    <property type="match status" value="1"/>
</dbReference>
<dbReference type="InterPro" id="IPR002933">
    <property type="entry name" value="Peptidase_M20"/>
</dbReference>
<evidence type="ECO:0000259" key="6">
    <source>
        <dbReference type="Pfam" id="PF07687"/>
    </source>
</evidence>
<protein>
    <submittedName>
        <fullName evidence="7">Peptidase M20</fullName>
    </submittedName>
</protein>
<comment type="similarity">
    <text evidence="1">Belongs to the peptidase M20A family.</text>
</comment>
<dbReference type="PANTHER" id="PTHR45962">
    <property type="entry name" value="N-FATTY-ACYL-AMINO ACID SYNTHASE/HYDROLASE PM20D1"/>
    <property type="match status" value="1"/>
</dbReference>
<dbReference type="Gene3D" id="3.30.70.360">
    <property type="match status" value="1"/>
</dbReference>
<gene>
    <name evidence="7" type="ORF">GCM10025876_14600</name>
</gene>
<keyword evidence="4" id="KW-0378">Hydrolase</keyword>
<dbReference type="InterPro" id="IPR047177">
    <property type="entry name" value="Pept_M20A"/>
</dbReference>
<evidence type="ECO:0000313" key="8">
    <source>
        <dbReference type="Proteomes" id="UP001157125"/>
    </source>
</evidence>
<keyword evidence="3" id="KW-0479">Metal-binding</keyword>
<evidence type="ECO:0000256" key="5">
    <source>
        <dbReference type="ARBA" id="ARBA00022833"/>
    </source>
</evidence>
<name>A0ABQ6ICU8_9MICO</name>
<dbReference type="SUPFAM" id="SSF53187">
    <property type="entry name" value="Zn-dependent exopeptidases"/>
    <property type="match status" value="1"/>
</dbReference>
<feature type="domain" description="Peptidase M20 dimerisation" evidence="6">
    <location>
        <begin position="213"/>
        <end position="357"/>
    </location>
</feature>
<dbReference type="InterPro" id="IPR036264">
    <property type="entry name" value="Bact_exopeptidase_dim_dom"/>
</dbReference>
<sequence>MRRKRASSAADAHPFGLAAAQHLQTLVRIPTVVPPGDAPLTPEVAAIFASHRAALEECYPQVFATATVETVGRAGLLLRVEGATAERPVILMAHQDVVPVPDDWEAEGWEFPPFDGAIADGFVHGRGTLDDKGALVVLLDALEGLLGEGWTPARDLYLLFGADEEQHGASAVAAVNVLEERGIEPWLVLDEGGAVALDAFPGLKGPAAVIGASEKGIVTLELVVESLGGHASTPPRESAPGILGGALVAVESSPFPSSLHDLSVEMFEGLAPHLRGLMKPLLRRARSLRGPLASVMPRLGPELAAMVRTTAAITMLEGSPAQNVLATRAKATLNCRIAVGSSVEETVTHLVSVIGDERVRVDVIEATEPSPVSPTAGDERWDALVAAVGVSYPEAVAVPYVMMAASDARHVARIAPAVYRFSPLLMVKAQREAIHGPNEKVSIDSLGRGVAFYRALLTGSALGPSV</sequence>
<dbReference type="InterPro" id="IPR011650">
    <property type="entry name" value="Peptidase_M20_dimer"/>
</dbReference>
<keyword evidence="5" id="KW-0862">Zinc</keyword>
<evidence type="ECO:0000256" key="2">
    <source>
        <dbReference type="ARBA" id="ARBA00022670"/>
    </source>
</evidence>
<dbReference type="SUPFAM" id="SSF55031">
    <property type="entry name" value="Bacterial exopeptidase dimerisation domain"/>
    <property type="match status" value="1"/>
</dbReference>
<keyword evidence="8" id="KW-1185">Reference proteome</keyword>
<organism evidence="7 8">
    <name type="scientific">Demequina litorisediminis</name>
    <dbReference type="NCBI Taxonomy" id="1849022"/>
    <lineage>
        <taxon>Bacteria</taxon>
        <taxon>Bacillati</taxon>
        <taxon>Actinomycetota</taxon>
        <taxon>Actinomycetes</taxon>
        <taxon>Micrococcales</taxon>
        <taxon>Demequinaceae</taxon>
        <taxon>Demequina</taxon>
    </lineage>
</organism>
<dbReference type="Pfam" id="PF01546">
    <property type="entry name" value="Peptidase_M20"/>
    <property type="match status" value="1"/>
</dbReference>
<evidence type="ECO:0000256" key="1">
    <source>
        <dbReference type="ARBA" id="ARBA00006247"/>
    </source>
</evidence>